<sequence>MPSSSTSLSRRALRVKRRRVRFSGAKVIEYDATVAPVVHSCGIALGSDDRQLECKARGLEGHEDHLLSLYVQELQQVLCIQGFQPMGSDLLVLQTQHQVVELLLVWAACAKIDIDKDTDVLHSATLQRAQLEKKQLEGLVDDGYAFGRRFMSVATYVETLSRKELVEAAKERDMELPKLDEQQKVAVKVIDRELLGLYDTAQGRPLRSLTLRQLVTEAEARGMAGPGEQAKDNKGKKNKRAWVNMLRPVMVAEVRALKIQELEEQMLREKIVEKMEREQKREQQQRVVQLIKALMQRTADTNDSCAEPEDDDTILHEKDNEVCDKKSRRRHEMHTFLTALAKTVCIFNESEEDLTMME</sequence>
<name>A0AAU9KPK4_9STRA</name>
<evidence type="ECO:0000313" key="1">
    <source>
        <dbReference type="EMBL" id="CAH0476271.1"/>
    </source>
</evidence>
<reference evidence="1" key="1">
    <citation type="submission" date="2021-11" db="EMBL/GenBank/DDBJ databases">
        <authorList>
            <person name="Islam A."/>
            <person name="Islam S."/>
            <person name="Flora M.S."/>
            <person name="Rahman M."/>
            <person name="Ziaur R.M."/>
            <person name="Epstein J.H."/>
            <person name="Hassan M."/>
            <person name="Klassen M."/>
            <person name="Woodard K."/>
            <person name="Webb A."/>
            <person name="Webby R.J."/>
            <person name="El Zowalaty M.E."/>
        </authorList>
    </citation>
    <scope>NUCLEOTIDE SEQUENCE</scope>
    <source>
        <strain evidence="1">Pbs3</strain>
    </source>
</reference>
<evidence type="ECO:0000313" key="2">
    <source>
        <dbReference type="Proteomes" id="UP001160483"/>
    </source>
</evidence>
<dbReference type="EMBL" id="CAKKTJ010000147">
    <property type="protein sequence ID" value="CAH0476271.1"/>
    <property type="molecule type" value="Genomic_DNA"/>
</dbReference>
<comment type="caution">
    <text evidence="1">The sequence shown here is derived from an EMBL/GenBank/DDBJ whole genome shotgun (WGS) entry which is preliminary data.</text>
</comment>
<dbReference type="Proteomes" id="UP001160483">
    <property type="component" value="Unassembled WGS sequence"/>
</dbReference>
<accession>A0AAU9KPK4</accession>
<dbReference type="AlphaFoldDB" id="A0AAU9KPK4"/>
<gene>
    <name evidence="1" type="ORF">PBS003_LOCUS3058</name>
</gene>
<organism evidence="1 2">
    <name type="scientific">Peronospora belbahrii</name>
    <dbReference type="NCBI Taxonomy" id="622444"/>
    <lineage>
        <taxon>Eukaryota</taxon>
        <taxon>Sar</taxon>
        <taxon>Stramenopiles</taxon>
        <taxon>Oomycota</taxon>
        <taxon>Peronosporomycetes</taxon>
        <taxon>Peronosporales</taxon>
        <taxon>Peronosporaceae</taxon>
        <taxon>Peronospora</taxon>
    </lineage>
</organism>
<protein>
    <submittedName>
        <fullName evidence="1">Uncharacterized protein</fullName>
    </submittedName>
</protein>
<proteinExistence type="predicted"/>